<evidence type="ECO:0000256" key="9">
    <source>
        <dbReference type="RuleBase" id="RU365094"/>
    </source>
</evidence>
<evidence type="ECO:0000256" key="5">
    <source>
        <dbReference type="ARBA" id="ARBA00022741"/>
    </source>
</evidence>
<dbReference type="OrthoDB" id="9802264at2"/>
<comment type="subcellular location">
    <subcellularLocation>
        <location evidence="9">Cell membrane</location>
        <topology evidence="9">Peripheral membrane protein</topology>
        <orientation evidence="9">Cytoplasmic side</orientation>
    </subcellularLocation>
</comment>
<evidence type="ECO:0000259" key="10">
    <source>
        <dbReference type="PROSITE" id="PS50893"/>
    </source>
</evidence>
<evidence type="ECO:0000256" key="2">
    <source>
        <dbReference type="ARBA" id="ARBA00020019"/>
    </source>
</evidence>
<dbReference type="PANTHER" id="PTHR24220">
    <property type="entry name" value="IMPORT ATP-BINDING PROTEIN"/>
    <property type="match status" value="1"/>
</dbReference>
<evidence type="ECO:0000313" key="11">
    <source>
        <dbReference type="EMBL" id="RBP69065.1"/>
    </source>
</evidence>
<proteinExistence type="inferred from homology"/>
<protein>
    <recommendedName>
        <fullName evidence="2 9">Cell division ATP-binding protein FtsE</fullName>
    </recommendedName>
</protein>
<keyword evidence="7 9" id="KW-0472">Membrane</keyword>
<comment type="similarity">
    <text evidence="1 9">Belongs to the ABC transporter superfamily.</text>
</comment>
<dbReference type="Proteomes" id="UP000253490">
    <property type="component" value="Unassembled WGS sequence"/>
</dbReference>
<keyword evidence="5 9" id="KW-0547">Nucleotide-binding</keyword>
<keyword evidence="8 9" id="KW-0131">Cell cycle</keyword>
<dbReference type="FunFam" id="3.40.50.300:FF:000056">
    <property type="entry name" value="Cell division ATP-binding protein FtsE"/>
    <property type="match status" value="1"/>
</dbReference>
<keyword evidence="6 9" id="KW-0067">ATP-binding</keyword>
<dbReference type="AlphaFoldDB" id="A0A366IDJ8"/>
<evidence type="ECO:0000256" key="4">
    <source>
        <dbReference type="ARBA" id="ARBA00022618"/>
    </source>
</evidence>
<dbReference type="GO" id="GO:0051301">
    <property type="term" value="P:cell division"/>
    <property type="evidence" value="ECO:0007669"/>
    <property type="project" value="UniProtKB-UniRule"/>
</dbReference>
<dbReference type="GO" id="GO:0016887">
    <property type="term" value="F:ATP hydrolysis activity"/>
    <property type="evidence" value="ECO:0007669"/>
    <property type="project" value="InterPro"/>
</dbReference>
<dbReference type="GO" id="GO:0022857">
    <property type="term" value="F:transmembrane transporter activity"/>
    <property type="evidence" value="ECO:0007669"/>
    <property type="project" value="TreeGrafter"/>
</dbReference>
<dbReference type="PANTHER" id="PTHR24220:SF470">
    <property type="entry name" value="CELL DIVISION ATP-BINDING PROTEIN FTSE"/>
    <property type="match status" value="1"/>
</dbReference>
<dbReference type="SUPFAM" id="SSF52540">
    <property type="entry name" value="P-loop containing nucleoside triphosphate hydrolases"/>
    <property type="match status" value="1"/>
</dbReference>
<keyword evidence="3 9" id="KW-1003">Cell membrane</keyword>
<dbReference type="InterPro" id="IPR003439">
    <property type="entry name" value="ABC_transporter-like_ATP-bd"/>
</dbReference>
<reference evidence="11 12" key="1">
    <citation type="submission" date="2018-06" db="EMBL/GenBank/DDBJ databases">
        <title>Genomic Encyclopedia of Type Strains, Phase IV (KMG-IV): sequencing the most valuable type-strain genomes for metagenomic binning, comparative biology and taxonomic classification.</title>
        <authorList>
            <person name="Goeker M."/>
        </authorList>
    </citation>
    <scope>NUCLEOTIDE SEQUENCE [LARGE SCALE GENOMIC DNA]</scope>
    <source>
        <strain evidence="11 12">DSM 22112</strain>
    </source>
</reference>
<dbReference type="InterPro" id="IPR003593">
    <property type="entry name" value="AAA+_ATPase"/>
</dbReference>
<dbReference type="RefSeq" id="WP_113919630.1">
    <property type="nucleotide sequence ID" value="NZ_QNRX01000002.1"/>
</dbReference>
<dbReference type="InterPro" id="IPR015854">
    <property type="entry name" value="ABC_transpr_LolD-like"/>
</dbReference>
<dbReference type="SMART" id="SM00382">
    <property type="entry name" value="AAA"/>
    <property type="match status" value="1"/>
</dbReference>
<evidence type="ECO:0000313" key="12">
    <source>
        <dbReference type="Proteomes" id="UP000253490"/>
    </source>
</evidence>
<dbReference type="PROSITE" id="PS00211">
    <property type="entry name" value="ABC_TRANSPORTER_1"/>
    <property type="match status" value="1"/>
</dbReference>
<dbReference type="GO" id="GO:0005524">
    <property type="term" value="F:ATP binding"/>
    <property type="evidence" value="ECO:0007669"/>
    <property type="project" value="UniProtKB-UniRule"/>
</dbReference>
<keyword evidence="12" id="KW-1185">Reference proteome</keyword>
<dbReference type="InterPro" id="IPR005286">
    <property type="entry name" value="Cell_div_FtsE"/>
</dbReference>
<organism evidence="11 12">
    <name type="scientific">Alkalibaculum bacchi</name>
    <dbReference type="NCBI Taxonomy" id="645887"/>
    <lineage>
        <taxon>Bacteria</taxon>
        <taxon>Bacillati</taxon>
        <taxon>Bacillota</taxon>
        <taxon>Clostridia</taxon>
        <taxon>Eubacteriales</taxon>
        <taxon>Eubacteriaceae</taxon>
        <taxon>Alkalibaculum</taxon>
    </lineage>
</organism>
<dbReference type="InterPro" id="IPR027417">
    <property type="entry name" value="P-loop_NTPase"/>
</dbReference>
<dbReference type="InterPro" id="IPR017871">
    <property type="entry name" value="ABC_transporter-like_CS"/>
</dbReference>
<evidence type="ECO:0000256" key="7">
    <source>
        <dbReference type="ARBA" id="ARBA00023136"/>
    </source>
</evidence>
<comment type="subunit">
    <text evidence="9">Homodimer. Forms a membrane-associated complex with FtsX.</text>
</comment>
<sequence>MIELKDVSVTYDKTKHLALSDVNLEIGTGEFVFVVGKSGAGKSTFIKLLLKELEPSLGQIKIDSRNITQMKKRDIPYYRRKLGIVFQDFRLLSEKTVYGNVAFAMEIVEKSPSEIKDRVNEVLELVGLSHRADYFPDQLSGGEQQRVGIARAIVNKPDFIICDEPTGNLDPNTSKDIMNILENINNQDTTIIMATHDKEIVNYMQKRVIALSGGKIIKDGRGGYPNED</sequence>
<dbReference type="NCBIfam" id="TIGR02673">
    <property type="entry name" value="FtsE"/>
    <property type="match status" value="1"/>
</dbReference>
<dbReference type="PROSITE" id="PS50893">
    <property type="entry name" value="ABC_TRANSPORTER_2"/>
    <property type="match status" value="1"/>
</dbReference>
<accession>A0A366IDJ8</accession>
<evidence type="ECO:0000256" key="3">
    <source>
        <dbReference type="ARBA" id="ARBA00022475"/>
    </source>
</evidence>
<comment type="caution">
    <text evidence="11">The sequence shown here is derived from an EMBL/GenBank/DDBJ whole genome shotgun (WGS) entry which is preliminary data.</text>
</comment>
<comment type="function">
    <text evidence="9">Part of the ABC transporter FtsEX involved in cellular division.</text>
</comment>
<gene>
    <name evidence="9" type="primary">ftsE</name>
    <name evidence="11" type="ORF">DES36_102209</name>
</gene>
<name>A0A366IDJ8_9FIRM</name>
<dbReference type="Pfam" id="PF00005">
    <property type="entry name" value="ABC_tran"/>
    <property type="match status" value="1"/>
</dbReference>
<dbReference type="GO" id="GO:0005886">
    <property type="term" value="C:plasma membrane"/>
    <property type="evidence" value="ECO:0007669"/>
    <property type="project" value="UniProtKB-SubCell"/>
</dbReference>
<evidence type="ECO:0000256" key="1">
    <source>
        <dbReference type="ARBA" id="ARBA00005417"/>
    </source>
</evidence>
<dbReference type="EMBL" id="QNRX01000002">
    <property type="protein sequence ID" value="RBP69065.1"/>
    <property type="molecule type" value="Genomic_DNA"/>
</dbReference>
<evidence type="ECO:0000256" key="8">
    <source>
        <dbReference type="ARBA" id="ARBA00023306"/>
    </source>
</evidence>
<keyword evidence="4 9" id="KW-0132">Cell division</keyword>
<dbReference type="Gene3D" id="3.40.50.300">
    <property type="entry name" value="P-loop containing nucleotide triphosphate hydrolases"/>
    <property type="match status" value="1"/>
</dbReference>
<feature type="domain" description="ABC transporter" evidence="10">
    <location>
        <begin position="2"/>
        <end position="228"/>
    </location>
</feature>
<evidence type="ECO:0000256" key="6">
    <source>
        <dbReference type="ARBA" id="ARBA00022840"/>
    </source>
</evidence>